<sequence length="99" mass="10963">MRCGTSGYSGFVEKYPLLPSVRCLQSHTKFIEFKSGILEDMLNLVEAVIPSMHDFEWDCALVLDELKLKEGERRDPSTGLMVGKSTLACHSGIATKGLK</sequence>
<organism evidence="1 2">
    <name type="scientific">Frankliniella fusca</name>
    <dbReference type="NCBI Taxonomy" id="407009"/>
    <lineage>
        <taxon>Eukaryota</taxon>
        <taxon>Metazoa</taxon>
        <taxon>Ecdysozoa</taxon>
        <taxon>Arthropoda</taxon>
        <taxon>Hexapoda</taxon>
        <taxon>Insecta</taxon>
        <taxon>Pterygota</taxon>
        <taxon>Neoptera</taxon>
        <taxon>Paraneoptera</taxon>
        <taxon>Thysanoptera</taxon>
        <taxon>Terebrantia</taxon>
        <taxon>Thripoidea</taxon>
        <taxon>Thripidae</taxon>
        <taxon>Frankliniella</taxon>
    </lineage>
</organism>
<reference evidence="1" key="1">
    <citation type="submission" date="2021-07" db="EMBL/GenBank/DDBJ databases">
        <authorList>
            <person name="Catto M.A."/>
            <person name="Jacobson A."/>
            <person name="Kennedy G."/>
            <person name="Labadie P."/>
            <person name="Hunt B.G."/>
            <person name="Srinivasan R."/>
        </authorList>
    </citation>
    <scope>NUCLEOTIDE SEQUENCE</scope>
    <source>
        <strain evidence="1">PL_HMW_Pooled</strain>
        <tissue evidence="1">Head</tissue>
    </source>
</reference>
<protein>
    <submittedName>
        <fullName evidence="1">Neuroepithelial cell-transforming gene 1 protein</fullName>
    </submittedName>
</protein>
<comment type="caution">
    <text evidence="1">The sequence shown here is derived from an EMBL/GenBank/DDBJ whole genome shotgun (WGS) entry which is preliminary data.</text>
</comment>
<gene>
    <name evidence="1" type="ORF">KUF71_006576</name>
</gene>
<accession>A0AAE1I1Z2</accession>
<dbReference type="EMBL" id="JAHWGI010001426">
    <property type="protein sequence ID" value="KAK3931558.1"/>
    <property type="molecule type" value="Genomic_DNA"/>
</dbReference>
<name>A0AAE1I1Z2_9NEOP</name>
<dbReference type="AlphaFoldDB" id="A0AAE1I1Z2"/>
<reference evidence="1" key="2">
    <citation type="journal article" date="2023" name="BMC Genomics">
        <title>Pest status, molecular evolution, and epigenetic factors derived from the genome assembly of Frankliniella fusca, a thysanopteran phytovirus vector.</title>
        <authorList>
            <person name="Catto M.A."/>
            <person name="Labadie P.E."/>
            <person name="Jacobson A.L."/>
            <person name="Kennedy G.G."/>
            <person name="Srinivasan R."/>
            <person name="Hunt B.G."/>
        </authorList>
    </citation>
    <scope>NUCLEOTIDE SEQUENCE</scope>
    <source>
        <strain evidence="1">PL_HMW_Pooled</strain>
    </source>
</reference>
<dbReference type="Proteomes" id="UP001219518">
    <property type="component" value="Unassembled WGS sequence"/>
</dbReference>
<evidence type="ECO:0000313" key="1">
    <source>
        <dbReference type="EMBL" id="KAK3931558.1"/>
    </source>
</evidence>
<keyword evidence="2" id="KW-1185">Reference proteome</keyword>
<evidence type="ECO:0000313" key="2">
    <source>
        <dbReference type="Proteomes" id="UP001219518"/>
    </source>
</evidence>
<proteinExistence type="predicted"/>